<dbReference type="Proteomes" id="UP001139319">
    <property type="component" value="Unassembled WGS sequence"/>
</dbReference>
<accession>A0A9X2I3U1</accession>
<gene>
    <name evidence="2" type="ORF">M6D89_13385</name>
</gene>
<name>A0A9X2I3U1_9GAMM</name>
<dbReference type="EMBL" id="JAMFTH010000004">
    <property type="protein sequence ID" value="MCP8900293.1"/>
    <property type="molecule type" value="Genomic_DNA"/>
</dbReference>
<keyword evidence="3" id="KW-1185">Reference proteome</keyword>
<feature type="compositionally biased region" description="Basic and acidic residues" evidence="1">
    <location>
        <begin position="409"/>
        <end position="424"/>
    </location>
</feature>
<evidence type="ECO:0000313" key="2">
    <source>
        <dbReference type="EMBL" id="MCP8900293.1"/>
    </source>
</evidence>
<dbReference type="AlphaFoldDB" id="A0A9X2I3U1"/>
<feature type="region of interest" description="Disordered" evidence="1">
    <location>
        <begin position="409"/>
        <end position="449"/>
    </location>
</feature>
<protein>
    <submittedName>
        <fullName evidence="2">Uncharacterized protein</fullName>
    </submittedName>
</protein>
<evidence type="ECO:0000313" key="3">
    <source>
        <dbReference type="Proteomes" id="UP001139319"/>
    </source>
</evidence>
<dbReference type="RefSeq" id="WP_253968584.1">
    <property type="nucleotide sequence ID" value="NZ_JAMFTH010000004.1"/>
</dbReference>
<comment type="caution">
    <text evidence="2">The sequence shown here is derived from an EMBL/GenBank/DDBJ whole genome shotgun (WGS) entry which is preliminary data.</text>
</comment>
<proteinExistence type="predicted"/>
<sequence length="606" mass="67078">MTQESINTPPNTLAGLAPMGGLSAMQQLLGELQGHLTPLEQGEPEGESQPVLLVYLPPQLAIAQALDAGTTPQQAAADWCAKARQVIEQYVANPLNSSTVSAPAAQQQAESLAHWLNERHGLQLQAPEQVQPANNDYTPLAGVTAALLSATHPDILALLPELQAISLPLEWAAPQVEDLYLKAYEQTISGGDALEQLRAENSQLQSRCEELQATEQTDQALEPLQKQLADAQDENKLLLDQLFTVQEQLETYYLQNQTADKQLAEAKQAHDQQLQQSQSANTKLQTDLNAAQKELKAQQAELAKAGDSQSAQLKQSQSVNAKLQADLKAVKEQIKTLQTERDTEQKALSEQLKTAQSNLDKAEQALAPLQTQLSDTKDENKLILDQLFLVQEQLEEYYLKNKALEKEQTDTAKQHKKALDDAQKQHNKALADATKRHDKALQKAQQDAAKQAEKLQKKIDELEAKLTTARKAKDHATSDLKSLLAQSKKLTPKHSPMHSVLAPARMVAKQFSPKHRQLKKDVDLVKSSELFDGDWYLQQNPDVVFTGAEPAAHYVLHGGFEGRNPSPQFDSQWYLGRYPDVATNHFNPLVHYLKYGQAEGRACHAK</sequence>
<reference evidence="2" key="2">
    <citation type="submission" date="2023-01" db="EMBL/GenBank/DDBJ databases">
        <title>Gilvimarinus xylanilyticus HB14 isolated from Caulerpa lentillifera aquaculture base in Hainan, China.</title>
        <authorList>
            <person name="Zhang Y.-J."/>
        </authorList>
    </citation>
    <scope>NUCLEOTIDE SEQUENCE</scope>
    <source>
        <strain evidence="2">HB14</strain>
    </source>
</reference>
<reference evidence="2" key="1">
    <citation type="submission" date="2022-05" db="EMBL/GenBank/DDBJ databases">
        <authorList>
            <person name="Sun H.-N."/>
        </authorList>
    </citation>
    <scope>NUCLEOTIDE SEQUENCE</scope>
    <source>
        <strain evidence="2">HB14</strain>
    </source>
</reference>
<evidence type="ECO:0000256" key="1">
    <source>
        <dbReference type="SAM" id="MobiDB-lite"/>
    </source>
</evidence>
<organism evidence="2 3">
    <name type="scientific">Gilvimarinus xylanilyticus</name>
    <dbReference type="NCBI Taxonomy" id="2944139"/>
    <lineage>
        <taxon>Bacteria</taxon>
        <taxon>Pseudomonadati</taxon>
        <taxon>Pseudomonadota</taxon>
        <taxon>Gammaproteobacteria</taxon>
        <taxon>Cellvibrionales</taxon>
        <taxon>Cellvibrionaceae</taxon>
        <taxon>Gilvimarinus</taxon>
    </lineage>
</organism>